<gene>
    <name evidence="1" type="ORF">DPMN_076878</name>
</gene>
<evidence type="ECO:0000313" key="1">
    <source>
        <dbReference type="EMBL" id="KAH3701882.1"/>
    </source>
</evidence>
<dbReference type="AlphaFoldDB" id="A0A9D4BQV6"/>
<reference evidence="1" key="1">
    <citation type="journal article" date="2019" name="bioRxiv">
        <title>The Genome of the Zebra Mussel, Dreissena polymorpha: A Resource for Invasive Species Research.</title>
        <authorList>
            <person name="McCartney M.A."/>
            <person name="Auch B."/>
            <person name="Kono T."/>
            <person name="Mallez S."/>
            <person name="Zhang Y."/>
            <person name="Obille A."/>
            <person name="Becker A."/>
            <person name="Abrahante J.E."/>
            <person name="Garbe J."/>
            <person name="Badalamenti J.P."/>
            <person name="Herman A."/>
            <person name="Mangelson H."/>
            <person name="Liachko I."/>
            <person name="Sullivan S."/>
            <person name="Sone E.D."/>
            <person name="Koren S."/>
            <person name="Silverstein K.A.T."/>
            <person name="Beckman K.B."/>
            <person name="Gohl D.M."/>
        </authorList>
    </citation>
    <scope>NUCLEOTIDE SEQUENCE</scope>
    <source>
        <strain evidence="1">Duluth1</strain>
        <tissue evidence="1">Whole animal</tissue>
    </source>
</reference>
<dbReference type="Proteomes" id="UP000828390">
    <property type="component" value="Unassembled WGS sequence"/>
</dbReference>
<sequence>MSQAATTSQAESERFTPSKEPFYKKPCIVGRFQFWREYSEDKTDVPIPTKDYGFDTYGDMFVLDSSGERWTLDPAVLTEISNPKMVSNAPPCETSKTFKKGDLVLICNDSDELKILQGDLWRDRMALASGKIGSIRDIIDNQLIITLPMKVSAMEPRFVCKPEAVTLLNYERMTDLLEKHFEKHEPANMCGELVQAVKKKMPKEVINLLRTAIKKRGTEGDVENDTDLDPYHDIFVIFEKDNESEMKFRVQLETAIESKYEGKIIRFYP</sequence>
<comment type="caution">
    <text evidence="1">The sequence shown here is derived from an EMBL/GenBank/DDBJ whole genome shotgun (WGS) entry which is preliminary data.</text>
</comment>
<dbReference type="EMBL" id="JAIWYP010000015">
    <property type="protein sequence ID" value="KAH3701882.1"/>
    <property type="molecule type" value="Genomic_DNA"/>
</dbReference>
<name>A0A9D4BQV6_DREPO</name>
<organism evidence="1 2">
    <name type="scientific">Dreissena polymorpha</name>
    <name type="common">Zebra mussel</name>
    <name type="synonym">Mytilus polymorpha</name>
    <dbReference type="NCBI Taxonomy" id="45954"/>
    <lineage>
        <taxon>Eukaryota</taxon>
        <taxon>Metazoa</taxon>
        <taxon>Spiralia</taxon>
        <taxon>Lophotrochozoa</taxon>
        <taxon>Mollusca</taxon>
        <taxon>Bivalvia</taxon>
        <taxon>Autobranchia</taxon>
        <taxon>Heteroconchia</taxon>
        <taxon>Euheterodonta</taxon>
        <taxon>Imparidentia</taxon>
        <taxon>Neoheterodontei</taxon>
        <taxon>Myida</taxon>
        <taxon>Dreissenoidea</taxon>
        <taxon>Dreissenidae</taxon>
        <taxon>Dreissena</taxon>
    </lineage>
</organism>
<evidence type="ECO:0000313" key="2">
    <source>
        <dbReference type="Proteomes" id="UP000828390"/>
    </source>
</evidence>
<accession>A0A9D4BQV6</accession>
<proteinExistence type="predicted"/>
<keyword evidence="2" id="KW-1185">Reference proteome</keyword>
<reference evidence="1" key="2">
    <citation type="submission" date="2020-11" db="EMBL/GenBank/DDBJ databases">
        <authorList>
            <person name="McCartney M.A."/>
            <person name="Auch B."/>
            <person name="Kono T."/>
            <person name="Mallez S."/>
            <person name="Becker A."/>
            <person name="Gohl D.M."/>
            <person name="Silverstein K.A.T."/>
            <person name="Koren S."/>
            <person name="Bechman K.B."/>
            <person name="Herman A."/>
            <person name="Abrahante J.E."/>
            <person name="Garbe J."/>
        </authorList>
    </citation>
    <scope>NUCLEOTIDE SEQUENCE</scope>
    <source>
        <strain evidence="1">Duluth1</strain>
        <tissue evidence="1">Whole animal</tissue>
    </source>
</reference>
<protein>
    <submittedName>
        <fullName evidence="1">Uncharacterized protein</fullName>
    </submittedName>
</protein>